<gene>
    <name evidence="1" type="ORF">QE152_g13941</name>
</gene>
<sequence>MERLRDQLTMQQRKSISIPVPDGMCYEEARKVLEYVFCQTDVTITLHIPNIPVPDGMCYEEARKVLEYVFCQTDVTITLHIPKATASADRKTLSTDTLPRIKEKKRTDTGVVVVKAKSKEYAELLKAVKKEVGQGNVGTEVKSVRRSKKGDLLLIVDGGRDEATKMGNLIKTAISDAQVVTKGGKKEKILHVSNMDGVTTKEEIAQVIKQVVGEAGKATVKSLRPA</sequence>
<accession>A0AAW1LBA3</accession>
<dbReference type="Proteomes" id="UP001458880">
    <property type="component" value="Unassembled WGS sequence"/>
</dbReference>
<name>A0AAW1LBA3_POPJA</name>
<proteinExistence type="predicted"/>
<dbReference type="AlphaFoldDB" id="A0AAW1LBA3"/>
<protein>
    <submittedName>
        <fullName evidence="1">Uncharacterized protein</fullName>
    </submittedName>
</protein>
<evidence type="ECO:0000313" key="2">
    <source>
        <dbReference type="Proteomes" id="UP001458880"/>
    </source>
</evidence>
<evidence type="ECO:0000313" key="1">
    <source>
        <dbReference type="EMBL" id="KAK9731182.1"/>
    </source>
</evidence>
<keyword evidence="2" id="KW-1185">Reference proteome</keyword>
<dbReference type="EMBL" id="JASPKY010000137">
    <property type="protein sequence ID" value="KAK9731182.1"/>
    <property type="molecule type" value="Genomic_DNA"/>
</dbReference>
<comment type="caution">
    <text evidence="1">The sequence shown here is derived from an EMBL/GenBank/DDBJ whole genome shotgun (WGS) entry which is preliminary data.</text>
</comment>
<organism evidence="1 2">
    <name type="scientific">Popillia japonica</name>
    <name type="common">Japanese beetle</name>
    <dbReference type="NCBI Taxonomy" id="7064"/>
    <lineage>
        <taxon>Eukaryota</taxon>
        <taxon>Metazoa</taxon>
        <taxon>Ecdysozoa</taxon>
        <taxon>Arthropoda</taxon>
        <taxon>Hexapoda</taxon>
        <taxon>Insecta</taxon>
        <taxon>Pterygota</taxon>
        <taxon>Neoptera</taxon>
        <taxon>Endopterygota</taxon>
        <taxon>Coleoptera</taxon>
        <taxon>Polyphaga</taxon>
        <taxon>Scarabaeiformia</taxon>
        <taxon>Scarabaeidae</taxon>
        <taxon>Rutelinae</taxon>
        <taxon>Popillia</taxon>
    </lineage>
</organism>
<reference evidence="1 2" key="1">
    <citation type="journal article" date="2024" name="BMC Genomics">
        <title>De novo assembly and annotation of Popillia japonica's genome with initial clues to its potential as an invasive pest.</title>
        <authorList>
            <person name="Cucini C."/>
            <person name="Boschi S."/>
            <person name="Funari R."/>
            <person name="Cardaioli E."/>
            <person name="Iannotti N."/>
            <person name="Marturano G."/>
            <person name="Paoli F."/>
            <person name="Bruttini M."/>
            <person name="Carapelli A."/>
            <person name="Frati F."/>
            <person name="Nardi F."/>
        </authorList>
    </citation>
    <scope>NUCLEOTIDE SEQUENCE [LARGE SCALE GENOMIC DNA]</scope>
    <source>
        <strain evidence="1">DMR45628</strain>
    </source>
</reference>